<organism evidence="3 4">
    <name type="scientific">Amycolatopsis rubida</name>
    <dbReference type="NCBI Taxonomy" id="112413"/>
    <lineage>
        <taxon>Bacteria</taxon>
        <taxon>Bacillati</taxon>
        <taxon>Actinomycetota</taxon>
        <taxon>Actinomycetes</taxon>
        <taxon>Pseudonocardiales</taxon>
        <taxon>Pseudonocardiaceae</taxon>
        <taxon>Amycolatopsis</taxon>
    </lineage>
</organism>
<reference evidence="3 4" key="1">
    <citation type="submission" date="2016-10" db="EMBL/GenBank/DDBJ databases">
        <authorList>
            <person name="de Groot N.N."/>
        </authorList>
    </citation>
    <scope>NUCLEOTIDE SEQUENCE [LARGE SCALE GENOMIC DNA]</scope>
    <source>
        <strain evidence="3 4">DSM 44637</strain>
    </source>
</reference>
<sequence>MAILRTAPGGRPSVTLERILAHPPEKVWRAVTSPEELAHWFPAAVTLPDAPAPGGKITFTFTETGDVSEGEIVGYRPPEVFEFTWNSDLIRIEVSAEGTGSKLAFTHVFNRGEPDIALLGTGRHVAGWVACLDSLEATLEGRTPEPPADWHARMVHYAEEFGLEDGEVLDGGVLRFRRDLVWPPAEEVWKRLPQPEAGAEVLESRSPEVLAYTWLHDGEPAGHVRWEVTADPLDGVRVELTQTVPAELNDQLPDLLTARHEQLNALFAGSFGVELEPWDEQRRAAVRRRYSS</sequence>
<dbReference type="InterPro" id="IPR023393">
    <property type="entry name" value="START-like_dom_sf"/>
</dbReference>
<dbReference type="RefSeq" id="WP_093575863.1">
    <property type="nucleotide sequence ID" value="NZ_FOWC01000011.1"/>
</dbReference>
<dbReference type="Proteomes" id="UP000199137">
    <property type="component" value="Unassembled WGS sequence"/>
</dbReference>
<feature type="domain" description="Activator of Hsp90 ATPase homologue 1/2-like C-terminal" evidence="2">
    <location>
        <begin position="22"/>
        <end position="140"/>
    </location>
</feature>
<protein>
    <submittedName>
        <fullName evidence="3">Uncharacterized conserved protein YndB, AHSA1/START domain</fullName>
    </submittedName>
</protein>
<gene>
    <name evidence="3" type="ORF">SAMN05421854_11187</name>
</gene>
<accession>A0A1I5XX23</accession>
<dbReference type="AlphaFoldDB" id="A0A1I5XX23"/>
<dbReference type="OrthoDB" id="9803476at2"/>
<proteinExistence type="inferred from homology"/>
<evidence type="ECO:0000313" key="3">
    <source>
        <dbReference type="EMBL" id="SFQ36503.1"/>
    </source>
</evidence>
<dbReference type="SUPFAM" id="SSF55961">
    <property type="entry name" value="Bet v1-like"/>
    <property type="match status" value="2"/>
</dbReference>
<dbReference type="Gene3D" id="3.30.530.20">
    <property type="match status" value="2"/>
</dbReference>
<dbReference type="InterPro" id="IPR013538">
    <property type="entry name" value="ASHA1/2-like_C"/>
</dbReference>
<name>A0A1I5XX23_9PSEU</name>
<dbReference type="CDD" id="cd08899">
    <property type="entry name" value="SRPBCC_CalC_Aha1-like_6"/>
    <property type="match status" value="1"/>
</dbReference>
<evidence type="ECO:0000313" key="4">
    <source>
        <dbReference type="Proteomes" id="UP000199137"/>
    </source>
</evidence>
<dbReference type="EMBL" id="FOWC01000011">
    <property type="protein sequence ID" value="SFQ36503.1"/>
    <property type="molecule type" value="Genomic_DNA"/>
</dbReference>
<dbReference type="STRING" id="112413.SAMN05421854_11187"/>
<comment type="similarity">
    <text evidence="1">Belongs to the AHA1 family.</text>
</comment>
<evidence type="ECO:0000256" key="1">
    <source>
        <dbReference type="ARBA" id="ARBA00006817"/>
    </source>
</evidence>
<evidence type="ECO:0000259" key="2">
    <source>
        <dbReference type="Pfam" id="PF08327"/>
    </source>
</evidence>
<dbReference type="Pfam" id="PF08327">
    <property type="entry name" value="AHSA1"/>
    <property type="match status" value="1"/>
</dbReference>